<dbReference type="EMBL" id="BTSY01000005">
    <property type="protein sequence ID" value="GMT29212.1"/>
    <property type="molecule type" value="Genomic_DNA"/>
</dbReference>
<sequence>LVILLFLQTCYVGSGCIDEQEENEEGDHFDMTRLPENDKIEMARDDDVRRDIENCDAGMTWEFTNRTGHYFISYHTTEKNLDLIIHHGQRSIGFDH</sequence>
<evidence type="ECO:0000256" key="1">
    <source>
        <dbReference type="SAM" id="SignalP"/>
    </source>
</evidence>
<reference evidence="2" key="1">
    <citation type="submission" date="2023-10" db="EMBL/GenBank/DDBJ databases">
        <title>Genome assembly of Pristionchus species.</title>
        <authorList>
            <person name="Yoshida K."/>
            <person name="Sommer R.J."/>
        </authorList>
    </citation>
    <scope>NUCLEOTIDE SEQUENCE</scope>
    <source>
        <strain evidence="2">RS5133</strain>
    </source>
</reference>
<keyword evidence="1" id="KW-0732">Signal</keyword>
<organism evidence="2 3">
    <name type="scientific">Pristionchus fissidentatus</name>
    <dbReference type="NCBI Taxonomy" id="1538716"/>
    <lineage>
        <taxon>Eukaryota</taxon>
        <taxon>Metazoa</taxon>
        <taxon>Ecdysozoa</taxon>
        <taxon>Nematoda</taxon>
        <taxon>Chromadorea</taxon>
        <taxon>Rhabditida</taxon>
        <taxon>Rhabditina</taxon>
        <taxon>Diplogasteromorpha</taxon>
        <taxon>Diplogasteroidea</taxon>
        <taxon>Neodiplogasteridae</taxon>
        <taxon>Pristionchus</taxon>
    </lineage>
</organism>
<accession>A0AAV5WBI7</accession>
<feature type="non-terminal residue" evidence="2">
    <location>
        <position position="1"/>
    </location>
</feature>
<dbReference type="Proteomes" id="UP001432322">
    <property type="component" value="Unassembled WGS sequence"/>
</dbReference>
<feature type="chain" id="PRO_5043865309" evidence="1">
    <location>
        <begin position="16"/>
        <end position="96"/>
    </location>
</feature>
<evidence type="ECO:0000313" key="2">
    <source>
        <dbReference type="EMBL" id="GMT29212.1"/>
    </source>
</evidence>
<feature type="signal peptide" evidence="1">
    <location>
        <begin position="1"/>
        <end position="15"/>
    </location>
</feature>
<evidence type="ECO:0000313" key="3">
    <source>
        <dbReference type="Proteomes" id="UP001432322"/>
    </source>
</evidence>
<protein>
    <submittedName>
        <fullName evidence="2">Uncharacterized protein</fullName>
    </submittedName>
</protein>
<dbReference type="AlphaFoldDB" id="A0AAV5WBI7"/>
<feature type="non-terminal residue" evidence="2">
    <location>
        <position position="96"/>
    </location>
</feature>
<comment type="caution">
    <text evidence="2">The sequence shown here is derived from an EMBL/GenBank/DDBJ whole genome shotgun (WGS) entry which is preliminary data.</text>
</comment>
<gene>
    <name evidence="2" type="ORF">PFISCL1PPCAC_20509</name>
</gene>
<proteinExistence type="predicted"/>
<keyword evidence="3" id="KW-1185">Reference proteome</keyword>
<name>A0AAV5WBI7_9BILA</name>